<reference evidence="1 2" key="1">
    <citation type="submission" date="2017-06" db="EMBL/GenBank/DDBJ databases">
        <title>Comparative genomic analysis of Ambrosia Fusariam Clade fungi.</title>
        <authorList>
            <person name="Stajich J.E."/>
            <person name="Carrillo J."/>
            <person name="Kijimoto T."/>
            <person name="Eskalen A."/>
            <person name="O'Donnell K."/>
            <person name="Kasson M."/>
        </authorList>
    </citation>
    <scope>NUCLEOTIDE SEQUENCE [LARGE SCALE GENOMIC DNA]</scope>
    <source>
        <strain evidence="1 2">NRRL62606</strain>
    </source>
</reference>
<comment type="caution">
    <text evidence="1">The sequence shown here is derived from an EMBL/GenBank/DDBJ whole genome shotgun (WGS) entry which is preliminary data.</text>
</comment>
<proteinExistence type="predicted"/>
<accession>A0A428RGG1</accession>
<dbReference type="Proteomes" id="UP000287972">
    <property type="component" value="Unassembled WGS sequence"/>
</dbReference>
<dbReference type="EMBL" id="NKCL01000287">
    <property type="protein sequence ID" value="RSL76611.1"/>
    <property type="molecule type" value="Genomic_DNA"/>
</dbReference>
<evidence type="ECO:0000313" key="1">
    <source>
        <dbReference type="EMBL" id="RSL76611.1"/>
    </source>
</evidence>
<organism evidence="1 2">
    <name type="scientific">Fusarium floridanum</name>
    <dbReference type="NCBI Taxonomy" id="1325733"/>
    <lineage>
        <taxon>Eukaryota</taxon>
        <taxon>Fungi</taxon>
        <taxon>Dikarya</taxon>
        <taxon>Ascomycota</taxon>
        <taxon>Pezizomycotina</taxon>
        <taxon>Sordariomycetes</taxon>
        <taxon>Hypocreomycetidae</taxon>
        <taxon>Hypocreales</taxon>
        <taxon>Nectriaceae</taxon>
        <taxon>Fusarium</taxon>
        <taxon>Fusarium solani species complex</taxon>
    </lineage>
</organism>
<protein>
    <submittedName>
        <fullName evidence="1">Uncharacterized protein</fullName>
    </submittedName>
</protein>
<name>A0A428RGG1_9HYPO</name>
<dbReference type="AlphaFoldDB" id="A0A428RGG1"/>
<keyword evidence="2" id="KW-1185">Reference proteome</keyword>
<evidence type="ECO:0000313" key="2">
    <source>
        <dbReference type="Proteomes" id="UP000287972"/>
    </source>
</evidence>
<sequence>MLRSALHNYLYRRWFRPYRTDIEYSQFIAHILHFRDQPAVQDEESAVDMTISMHGAVCSGLDSKTPKTEPENQQYYTTRPLFRAIAIVIQGQHYSRCYDIRPITYMPVLIILTGQDDGLSAPITFDSITDAETVTIRGKTAARTNLETAIGFIMALEEREDAAFGPQPDPVASTAASTGNSIYRYRRSTANELGWGNEPLTGPSSQWVDMNRYPDWTGLGARYDRILDVVERRSFERHMTLECNCIERDLSNQ</sequence>
<gene>
    <name evidence="1" type="ORF">CEP51_009813</name>
</gene>